<dbReference type="Proteomes" id="UP000077521">
    <property type="component" value="Unassembled WGS sequence"/>
</dbReference>
<proteinExistence type="predicted"/>
<dbReference type="AlphaFoldDB" id="A0A177TLR0"/>
<organism evidence="1 2">
    <name type="scientific">Tilletia indica</name>
    <dbReference type="NCBI Taxonomy" id="43049"/>
    <lineage>
        <taxon>Eukaryota</taxon>
        <taxon>Fungi</taxon>
        <taxon>Dikarya</taxon>
        <taxon>Basidiomycota</taxon>
        <taxon>Ustilaginomycotina</taxon>
        <taxon>Exobasidiomycetes</taxon>
        <taxon>Tilletiales</taxon>
        <taxon>Tilletiaceae</taxon>
        <taxon>Tilletia</taxon>
    </lineage>
</organism>
<reference evidence="1" key="1">
    <citation type="submission" date="2016-04" db="EMBL/GenBank/DDBJ databases">
        <authorList>
            <person name="Nguyen H.D."/>
            <person name="Samba Siva P."/>
            <person name="Cullis J."/>
            <person name="Levesque C.A."/>
            <person name="Hambleton S."/>
        </authorList>
    </citation>
    <scope>NUCLEOTIDE SEQUENCE</scope>
    <source>
        <strain evidence="1">DAOMC 236416</strain>
    </source>
</reference>
<dbReference type="EMBL" id="LWDF02000442">
    <property type="protein sequence ID" value="KAE8248593.1"/>
    <property type="molecule type" value="Genomic_DNA"/>
</dbReference>
<accession>A0A177TLR0</accession>
<keyword evidence="2" id="KW-1185">Reference proteome</keyword>
<name>A0A177TLR0_9BASI</name>
<reference evidence="1" key="2">
    <citation type="journal article" date="2019" name="IMA Fungus">
        <title>Genome sequencing and comparison of five Tilletia species to identify candidate genes for the detection of regulated species infecting wheat.</title>
        <authorList>
            <person name="Nguyen H.D.T."/>
            <person name="Sultana T."/>
            <person name="Kesanakurti P."/>
            <person name="Hambleton S."/>
        </authorList>
    </citation>
    <scope>NUCLEOTIDE SEQUENCE</scope>
    <source>
        <strain evidence="1">DAOMC 236416</strain>
    </source>
</reference>
<evidence type="ECO:0000313" key="2">
    <source>
        <dbReference type="Proteomes" id="UP000077521"/>
    </source>
</evidence>
<sequence length="101" mass="11107">MVLDSDGSGKVPPPLKNVSSHSPSCDLTRCFQVIVSTWLEDTRVESVGIGIDCASELRFWEHDPRRLPIFAPLPRCPSFTEHDSVASGPCRNPKNIARTSS</sequence>
<evidence type="ECO:0000313" key="1">
    <source>
        <dbReference type="EMBL" id="KAE8248593.1"/>
    </source>
</evidence>
<comment type="caution">
    <text evidence="1">The sequence shown here is derived from an EMBL/GenBank/DDBJ whole genome shotgun (WGS) entry which is preliminary data.</text>
</comment>
<gene>
    <name evidence="1" type="ORF">A4X13_0g5551</name>
</gene>
<protein>
    <submittedName>
        <fullName evidence="1">Uncharacterized protein</fullName>
    </submittedName>
</protein>